<comment type="caution">
    <text evidence="2">The sequence shown here is derived from an EMBL/GenBank/DDBJ whole genome shotgun (WGS) entry which is preliminary data.</text>
</comment>
<keyword evidence="3" id="KW-1185">Reference proteome</keyword>
<evidence type="ECO:0000313" key="3">
    <source>
        <dbReference type="Proteomes" id="UP001162483"/>
    </source>
</evidence>
<reference evidence="2" key="1">
    <citation type="submission" date="2023-05" db="EMBL/GenBank/DDBJ databases">
        <authorList>
            <person name="Stuckert A."/>
        </authorList>
    </citation>
    <scope>NUCLEOTIDE SEQUENCE</scope>
</reference>
<gene>
    <name evidence="2" type="ORF">SPARVUS_LOCUS511142</name>
</gene>
<name>A0ABN9AFM2_9NEOB</name>
<dbReference type="EMBL" id="CATNWA010000169">
    <property type="protein sequence ID" value="CAI9533985.1"/>
    <property type="molecule type" value="Genomic_DNA"/>
</dbReference>
<sequence length="60" mass="6588">MCNTDGHSRWHWWATLMTALIGGSDCQHRWALMGTIGCTDGVTLITRTLMALSRGLPITA</sequence>
<protein>
    <submittedName>
        <fullName evidence="2">Uncharacterized protein</fullName>
    </submittedName>
</protein>
<evidence type="ECO:0000256" key="1">
    <source>
        <dbReference type="SAM" id="SignalP"/>
    </source>
</evidence>
<dbReference type="Proteomes" id="UP001162483">
    <property type="component" value="Unassembled WGS sequence"/>
</dbReference>
<evidence type="ECO:0000313" key="2">
    <source>
        <dbReference type="EMBL" id="CAI9533985.1"/>
    </source>
</evidence>
<feature type="chain" id="PRO_5045238646" evidence="1">
    <location>
        <begin position="27"/>
        <end position="60"/>
    </location>
</feature>
<feature type="signal peptide" evidence="1">
    <location>
        <begin position="1"/>
        <end position="26"/>
    </location>
</feature>
<feature type="non-terminal residue" evidence="2">
    <location>
        <position position="60"/>
    </location>
</feature>
<keyword evidence="1" id="KW-0732">Signal</keyword>
<proteinExistence type="predicted"/>
<organism evidence="2 3">
    <name type="scientific">Staurois parvus</name>
    <dbReference type="NCBI Taxonomy" id="386267"/>
    <lineage>
        <taxon>Eukaryota</taxon>
        <taxon>Metazoa</taxon>
        <taxon>Chordata</taxon>
        <taxon>Craniata</taxon>
        <taxon>Vertebrata</taxon>
        <taxon>Euteleostomi</taxon>
        <taxon>Amphibia</taxon>
        <taxon>Batrachia</taxon>
        <taxon>Anura</taxon>
        <taxon>Neobatrachia</taxon>
        <taxon>Ranoidea</taxon>
        <taxon>Ranidae</taxon>
        <taxon>Staurois</taxon>
    </lineage>
</organism>
<accession>A0ABN9AFM2</accession>